<organism evidence="2 3">
    <name type="scientific">Rhizoctonia solani</name>
    <dbReference type="NCBI Taxonomy" id="456999"/>
    <lineage>
        <taxon>Eukaryota</taxon>
        <taxon>Fungi</taxon>
        <taxon>Dikarya</taxon>
        <taxon>Basidiomycota</taxon>
        <taxon>Agaricomycotina</taxon>
        <taxon>Agaricomycetes</taxon>
        <taxon>Cantharellales</taxon>
        <taxon>Ceratobasidiaceae</taxon>
        <taxon>Rhizoctonia</taxon>
    </lineage>
</organism>
<dbReference type="EMBL" id="CAJMWY010001759">
    <property type="protein sequence ID" value="CAE6474662.1"/>
    <property type="molecule type" value="Genomic_DNA"/>
</dbReference>
<evidence type="ECO:0000313" key="1">
    <source>
        <dbReference type="EMBL" id="CAE6474662.1"/>
    </source>
</evidence>
<dbReference type="Proteomes" id="UP000663861">
    <property type="component" value="Unassembled WGS sequence"/>
</dbReference>
<protein>
    <submittedName>
        <fullName evidence="2">Uncharacterized protein</fullName>
    </submittedName>
</protein>
<gene>
    <name evidence="2" type="ORF">RDB_LOCUS120560</name>
    <name evidence="1" type="ORF">RDB_LOCUS88361</name>
</gene>
<reference evidence="2" key="1">
    <citation type="submission" date="2021-01" db="EMBL/GenBank/DDBJ databases">
        <authorList>
            <person name="Kaushik A."/>
        </authorList>
    </citation>
    <scope>NUCLEOTIDE SEQUENCE</scope>
    <source>
        <strain evidence="2">AG4-R118</strain>
        <strain evidence="1">AG4-RS23</strain>
    </source>
</reference>
<dbReference type="AlphaFoldDB" id="A0A8H3H3J3"/>
<evidence type="ECO:0000313" key="3">
    <source>
        <dbReference type="Proteomes" id="UP000663888"/>
    </source>
</evidence>
<sequence length="378" mass="42182">MSLKIHDAPGLHTDLNEDNRKKWSAKISGFMHGLNISPTLTPQFYDATQVAEGNNAQPAKVTWIGFPNIIALQYPNNERRWSEADINRDVQDEYLEWSVKRDENGKIVKVVFCNEGPEYFQFLGRVQPETLIKLYQDLHPGVDIKPEDIFKPGPNDELEYNPRNKWNSSTKTGTIMHLIQRNNTLAAEVDLVARATVTRKRGDGTIITNSDELIVCSRNGGRERNSDPAIGAAVNGFARVGNMVTLENPVGLYIDSVNVAQIQPPDDHPDEDVNEFFKFTRGADGWRTRLEFGVPEGKGFVLGDLLVRGEPLRFGAQLADLISVSATVRMFPSDKEPEPRLCGAPPPAPRPKARALADAAFVSNVDHEYEFEGCELSR</sequence>
<name>A0A8H3H3J3_9AGAM</name>
<dbReference type="EMBL" id="CAJMWX010001274">
    <property type="protein sequence ID" value="CAE6478583.1"/>
    <property type="molecule type" value="Genomic_DNA"/>
</dbReference>
<comment type="caution">
    <text evidence="2">The sequence shown here is derived from an EMBL/GenBank/DDBJ whole genome shotgun (WGS) entry which is preliminary data.</text>
</comment>
<proteinExistence type="predicted"/>
<accession>A0A8H3H3J3</accession>
<dbReference type="Proteomes" id="UP000663888">
    <property type="component" value="Unassembled WGS sequence"/>
</dbReference>
<evidence type="ECO:0000313" key="2">
    <source>
        <dbReference type="EMBL" id="CAE6478583.1"/>
    </source>
</evidence>